<dbReference type="EMBL" id="UHIC01000001">
    <property type="protein sequence ID" value="SUO93415.1"/>
    <property type="molecule type" value="Genomic_DNA"/>
</dbReference>
<dbReference type="GO" id="GO:0003955">
    <property type="term" value="F:NAD(P)H dehydrogenase (quinone) activity"/>
    <property type="evidence" value="ECO:0007669"/>
    <property type="project" value="TreeGrafter"/>
</dbReference>
<dbReference type="PANTHER" id="PTHR47307">
    <property type="entry name" value="GLUTATHIONE-REGULATED POTASSIUM-EFFLUX SYSTEM ANCILLARY PROTEIN KEFG"/>
    <property type="match status" value="1"/>
</dbReference>
<proteinExistence type="predicted"/>
<dbReference type="GO" id="GO:0009055">
    <property type="term" value="F:electron transfer activity"/>
    <property type="evidence" value="ECO:0007669"/>
    <property type="project" value="TreeGrafter"/>
</dbReference>
<dbReference type="InterPro" id="IPR003680">
    <property type="entry name" value="Flavodoxin_fold"/>
</dbReference>
<evidence type="ECO:0000256" key="1">
    <source>
        <dbReference type="ARBA" id="ARBA00023002"/>
    </source>
</evidence>
<accession>A0A380ML94</accession>
<gene>
    <name evidence="3" type="primary">ywrO</name>
    <name evidence="3" type="ORF">NCTC13337_00219</name>
</gene>
<evidence type="ECO:0000313" key="3">
    <source>
        <dbReference type="EMBL" id="SUO93415.1"/>
    </source>
</evidence>
<keyword evidence="1 3" id="KW-0560">Oxidoreductase</keyword>
<dbReference type="InterPro" id="IPR046980">
    <property type="entry name" value="KefG/KefF"/>
</dbReference>
<dbReference type="OrthoDB" id="9798454at2"/>
<dbReference type="Proteomes" id="UP000254601">
    <property type="component" value="Unassembled WGS sequence"/>
</dbReference>
<reference evidence="3 4" key="1">
    <citation type="submission" date="2018-06" db="EMBL/GenBank/DDBJ databases">
        <authorList>
            <consortium name="Pathogen Informatics"/>
            <person name="Doyle S."/>
        </authorList>
    </citation>
    <scope>NUCLEOTIDE SEQUENCE [LARGE SCALE GENOMIC DNA]</scope>
    <source>
        <strain evidence="3 4">NCTC13337</strain>
    </source>
</reference>
<evidence type="ECO:0000259" key="2">
    <source>
        <dbReference type="Pfam" id="PF02525"/>
    </source>
</evidence>
<keyword evidence="4" id="KW-1185">Reference proteome</keyword>
<sequence length="205" mass="23725">MRILLLFAHPALHLSRVHARLIPLAKSAEHVTFHDLYAEYPDDFIFAKKEQALLDKHDVVLMQFPFFWFSTPGILKNWQDIVLEYGYAFGEGGKALKGKYFGVITSTGGRDYIFQRGQGFRFAVRDYLMPLESMANLCGMKYLPPFVIHDSRRIDEEKLDLYARNYRFYLDTLPSVKKHYGAWKRAVNVNSVLFVGSANEEDSDD</sequence>
<dbReference type="RefSeq" id="WP_072575497.1">
    <property type="nucleotide sequence ID" value="NZ_LWHB01000008.1"/>
</dbReference>
<protein>
    <submittedName>
        <fullName evidence="3">General stress protein 14</fullName>
        <ecNumber evidence="3">1.6.99.-</ecNumber>
    </submittedName>
</protein>
<dbReference type="EC" id="1.6.99.-" evidence="3"/>
<dbReference type="GO" id="GO:0010181">
    <property type="term" value="F:FMN binding"/>
    <property type="evidence" value="ECO:0007669"/>
    <property type="project" value="TreeGrafter"/>
</dbReference>
<feature type="domain" description="Flavodoxin-like fold" evidence="2">
    <location>
        <begin position="1"/>
        <end position="167"/>
    </location>
</feature>
<name>A0A380ML94_9GAMM</name>
<dbReference type="Gene3D" id="3.40.50.360">
    <property type="match status" value="1"/>
</dbReference>
<dbReference type="SUPFAM" id="SSF52218">
    <property type="entry name" value="Flavoproteins"/>
    <property type="match status" value="1"/>
</dbReference>
<dbReference type="Pfam" id="PF02525">
    <property type="entry name" value="Flavodoxin_2"/>
    <property type="match status" value="1"/>
</dbReference>
<dbReference type="AlphaFoldDB" id="A0A380ML94"/>
<dbReference type="PANTHER" id="PTHR47307:SF1">
    <property type="entry name" value="GLUTATHIONE-REGULATED POTASSIUM-EFFLUX SYSTEM ANCILLARY PROTEIN KEFG"/>
    <property type="match status" value="1"/>
</dbReference>
<evidence type="ECO:0000313" key="4">
    <source>
        <dbReference type="Proteomes" id="UP000254601"/>
    </source>
</evidence>
<dbReference type="InterPro" id="IPR029039">
    <property type="entry name" value="Flavoprotein-like_sf"/>
</dbReference>
<organism evidence="3 4">
    <name type="scientific">Suttonella ornithocola</name>
    <dbReference type="NCBI Taxonomy" id="279832"/>
    <lineage>
        <taxon>Bacteria</taxon>
        <taxon>Pseudomonadati</taxon>
        <taxon>Pseudomonadota</taxon>
        <taxon>Gammaproteobacteria</taxon>
        <taxon>Cardiobacteriales</taxon>
        <taxon>Cardiobacteriaceae</taxon>
        <taxon>Suttonella</taxon>
    </lineage>
</organism>